<proteinExistence type="predicted"/>
<organism evidence="2 3">
    <name type="scientific">Hoeflea alexandrii</name>
    <dbReference type="NCBI Taxonomy" id="288436"/>
    <lineage>
        <taxon>Bacteria</taxon>
        <taxon>Pseudomonadati</taxon>
        <taxon>Pseudomonadota</taxon>
        <taxon>Alphaproteobacteria</taxon>
        <taxon>Hyphomicrobiales</taxon>
        <taxon>Rhizobiaceae</taxon>
        <taxon>Hoeflea</taxon>
    </lineage>
</organism>
<comment type="caution">
    <text evidence="2">The sequence shown here is derived from an EMBL/GenBank/DDBJ whole genome shotgun (WGS) entry which is preliminary data.</text>
</comment>
<evidence type="ECO:0000256" key="1">
    <source>
        <dbReference type="SAM" id="Phobius"/>
    </source>
</evidence>
<accession>A0ABT1CS85</accession>
<feature type="transmembrane region" description="Helical" evidence="1">
    <location>
        <begin position="9"/>
        <end position="34"/>
    </location>
</feature>
<sequence>MFFTKIGTLLAYIGIILGVLRVASGIFIASGTLGNELNIAAAKRYLGTSTTGEAIDGGLVLIAFSVALGILCEISRSCKAHRGI</sequence>
<keyword evidence="1" id="KW-1133">Transmembrane helix</keyword>
<evidence type="ECO:0000313" key="2">
    <source>
        <dbReference type="EMBL" id="MCO6409046.1"/>
    </source>
</evidence>
<dbReference type="RefSeq" id="WP_252916040.1">
    <property type="nucleotide sequence ID" value="NZ_JAAAML010000002.1"/>
</dbReference>
<evidence type="ECO:0000313" key="3">
    <source>
        <dbReference type="Proteomes" id="UP001320715"/>
    </source>
</evidence>
<reference evidence="2 3" key="1">
    <citation type="submission" date="2020-01" db="EMBL/GenBank/DDBJ databases">
        <title>Genomes of bacteria type strains.</title>
        <authorList>
            <person name="Chen J."/>
            <person name="Zhu S."/>
            <person name="Yang J."/>
        </authorList>
    </citation>
    <scope>NUCLEOTIDE SEQUENCE [LARGE SCALE GENOMIC DNA]</scope>
    <source>
        <strain evidence="2 3">DSM 16655</strain>
    </source>
</reference>
<feature type="transmembrane region" description="Helical" evidence="1">
    <location>
        <begin position="54"/>
        <end position="72"/>
    </location>
</feature>
<dbReference type="EMBL" id="JAAAML010000002">
    <property type="protein sequence ID" value="MCO6409046.1"/>
    <property type="molecule type" value="Genomic_DNA"/>
</dbReference>
<keyword evidence="1" id="KW-0472">Membrane</keyword>
<gene>
    <name evidence="2" type="ORF">GTW23_12745</name>
</gene>
<name>A0ABT1CS85_9HYPH</name>
<dbReference type="Proteomes" id="UP001320715">
    <property type="component" value="Unassembled WGS sequence"/>
</dbReference>
<protein>
    <submittedName>
        <fullName evidence="2">Uncharacterized protein</fullName>
    </submittedName>
</protein>
<keyword evidence="3" id="KW-1185">Reference proteome</keyword>
<keyword evidence="1" id="KW-0812">Transmembrane</keyword>